<feature type="transmembrane region" description="Helical" evidence="1">
    <location>
        <begin position="47"/>
        <end position="68"/>
    </location>
</feature>
<gene>
    <name evidence="2" type="ORF">BJ875DRAFT_151302</name>
</gene>
<evidence type="ECO:0000313" key="3">
    <source>
        <dbReference type="Proteomes" id="UP000824998"/>
    </source>
</evidence>
<organism evidence="2 3">
    <name type="scientific">Amylocarpus encephaloides</name>
    <dbReference type="NCBI Taxonomy" id="45428"/>
    <lineage>
        <taxon>Eukaryota</taxon>
        <taxon>Fungi</taxon>
        <taxon>Dikarya</taxon>
        <taxon>Ascomycota</taxon>
        <taxon>Pezizomycotina</taxon>
        <taxon>Leotiomycetes</taxon>
        <taxon>Helotiales</taxon>
        <taxon>Helotiales incertae sedis</taxon>
        <taxon>Amylocarpus</taxon>
    </lineage>
</organism>
<dbReference type="Proteomes" id="UP000824998">
    <property type="component" value="Unassembled WGS sequence"/>
</dbReference>
<protein>
    <submittedName>
        <fullName evidence="2">Uncharacterized protein</fullName>
    </submittedName>
</protein>
<evidence type="ECO:0000313" key="2">
    <source>
        <dbReference type="EMBL" id="KAG9230566.1"/>
    </source>
</evidence>
<keyword evidence="1" id="KW-0472">Membrane</keyword>
<reference evidence="2" key="1">
    <citation type="journal article" date="2021" name="IMA Fungus">
        <title>Genomic characterization of three marine fungi, including Emericellopsis atlantica sp. nov. with signatures of a generalist lifestyle and marine biomass degradation.</title>
        <authorList>
            <person name="Hagestad O.C."/>
            <person name="Hou L."/>
            <person name="Andersen J.H."/>
            <person name="Hansen E.H."/>
            <person name="Altermark B."/>
            <person name="Li C."/>
            <person name="Kuhnert E."/>
            <person name="Cox R.J."/>
            <person name="Crous P.W."/>
            <person name="Spatafora J.W."/>
            <person name="Lail K."/>
            <person name="Amirebrahimi M."/>
            <person name="Lipzen A."/>
            <person name="Pangilinan J."/>
            <person name="Andreopoulos W."/>
            <person name="Hayes R.D."/>
            <person name="Ng V."/>
            <person name="Grigoriev I.V."/>
            <person name="Jackson S.A."/>
            <person name="Sutton T.D.S."/>
            <person name="Dobson A.D.W."/>
            <person name="Rama T."/>
        </authorList>
    </citation>
    <scope>NUCLEOTIDE SEQUENCE</scope>
    <source>
        <strain evidence="2">TRa018bII</strain>
    </source>
</reference>
<proteinExistence type="predicted"/>
<name>A0A9P8C326_9HELO</name>
<evidence type="ECO:0000256" key="1">
    <source>
        <dbReference type="SAM" id="Phobius"/>
    </source>
</evidence>
<keyword evidence="1" id="KW-1133">Transmembrane helix</keyword>
<feature type="transmembrane region" description="Helical" evidence="1">
    <location>
        <begin position="14"/>
        <end position="35"/>
    </location>
</feature>
<dbReference type="EMBL" id="MU251662">
    <property type="protein sequence ID" value="KAG9230566.1"/>
    <property type="molecule type" value="Genomic_DNA"/>
</dbReference>
<sequence>MSVVSVVGIAKESAATTLVGATSLVVTFTLSFCLLRPFHYGSLRFALVSLALALPIAMLYSVLFGRAYGRTCTQKHETIPFRRAHGKVRSNLTCRPRVSILVMFAS</sequence>
<accession>A0A9P8C326</accession>
<keyword evidence="1" id="KW-0812">Transmembrane</keyword>
<comment type="caution">
    <text evidence="2">The sequence shown here is derived from an EMBL/GenBank/DDBJ whole genome shotgun (WGS) entry which is preliminary data.</text>
</comment>
<keyword evidence="3" id="KW-1185">Reference proteome</keyword>
<dbReference type="AlphaFoldDB" id="A0A9P8C326"/>